<evidence type="ECO:0000256" key="3">
    <source>
        <dbReference type="PROSITE-ProRule" id="PRU00339"/>
    </source>
</evidence>
<sequence length="497" mass="55076">MSVQQMGDQMNWRHARIVSVLFVFVLAMPAAAATRQQEIDRLVTKYHQLRQFNGAVLVADEKGLVHKKGYGQANFEWQLPNTPDTKFRLGSITKQFTSMVIMQLVAEGKLQLEDKLSTHLPDYRKDTGERITISHLLNHTSGIPSYTSSPTFFANDSRDPYPVADFVKKFASGDLEFEPGTKWSYNNSGYFLLGAIIEKLTGMTYAQALQQRIFGPLGMKNSGYDVHAAVLPKRASGYQYGPAGLINAPYLDMGLPYAAGSLYSTVEDLYLWDRALYLDKLLPAPLKQQMFTPVMNQYAHGWSVRPITLNDAKTELATVSHTGGINGFSTLLIRVPERKELVVLLDNTSRGDKLLELAAGVLSILHGIAPQQPRQAIGEVVMAALDKASVAEAIARYKALKTTKAAEYDFSPVELNRTGYQLLGAGRVADAIAIFELNVEMFPSDGNAYDSLGEAYMVSGNKERAIANYRRSLELTPKNTNAVEMLKKLEERAHQAP</sequence>
<dbReference type="Gene3D" id="1.25.40.10">
    <property type="entry name" value="Tetratricopeptide repeat domain"/>
    <property type="match status" value="1"/>
</dbReference>
<dbReference type="InterPro" id="IPR019734">
    <property type="entry name" value="TPR_rpt"/>
</dbReference>
<dbReference type="InterPro" id="IPR013105">
    <property type="entry name" value="TPR_2"/>
</dbReference>
<name>A0ABX9JTS6_9BACT</name>
<evidence type="ECO:0000313" key="6">
    <source>
        <dbReference type="Proteomes" id="UP000256345"/>
    </source>
</evidence>
<dbReference type="Pfam" id="PF07719">
    <property type="entry name" value="TPR_2"/>
    <property type="match status" value="1"/>
</dbReference>
<dbReference type="InterPro" id="IPR001466">
    <property type="entry name" value="Beta-lactam-related"/>
</dbReference>
<dbReference type="PROSITE" id="PS50005">
    <property type="entry name" value="TPR"/>
    <property type="match status" value="1"/>
</dbReference>
<dbReference type="PANTHER" id="PTHR46825">
    <property type="entry name" value="D-ALANYL-D-ALANINE-CARBOXYPEPTIDASE/ENDOPEPTIDASE AMPH"/>
    <property type="match status" value="1"/>
</dbReference>
<dbReference type="EMBL" id="QUMU01000010">
    <property type="protein sequence ID" value="REG27005.1"/>
    <property type="molecule type" value="Genomic_DNA"/>
</dbReference>
<keyword evidence="2 3" id="KW-0802">TPR repeat</keyword>
<comment type="caution">
    <text evidence="5">The sequence shown here is derived from an EMBL/GenBank/DDBJ whole genome shotgun (WGS) entry which is preliminary data.</text>
</comment>
<feature type="repeat" description="TPR" evidence="3">
    <location>
        <begin position="446"/>
        <end position="479"/>
    </location>
</feature>
<keyword evidence="1" id="KW-0677">Repeat</keyword>
<dbReference type="Proteomes" id="UP000256345">
    <property type="component" value="Unassembled WGS sequence"/>
</dbReference>
<dbReference type="SUPFAM" id="SSF56601">
    <property type="entry name" value="beta-lactamase/transpeptidase-like"/>
    <property type="match status" value="1"/>
</dbReference>
<accession>A0ABX9JTS6</accession>
<evidence type="ECO:0000256" key="2">
    <source>
        <dbReference type="ARBA" id="ARBA00022803"/>
    </source>
</evidence>
<dbReference type="Pfam" id="PF00144">
    <property type="entry name" value="Beta-lactamase"/>
    <property type="match status" value="1"/>
</dbReference>
<dbReference type="PANTHER" id="PTHR46825:SF9">
    <property type="entry name" value="BETA-LACTAMASE-RELATED DOMAIN-CONTAINING PROTEIN"/>
    <property type="match status" value="1"/>
</dbReference>
<dbReference type="SUPFAM" id="SSF48452">
    <property type="entry name" value="TPR-like"/>
    <property type="match status" value="1"/>
</dbReference>
<dbReference type="InterPro" id="IPR011990">
    <property type="entry name" value="TPR-like_helical_dom_sf"/>
</dbReference>
<proteinExistence type="predicted"/>
<dbReference type="SMART" id="SM00028">
    <property type="entry name" value="TPR"/>
    <property type="match status" value="2"/>
</dbReference>
<evidence type="ECO:0000313" key="5">
    <source>
        <dbReference type="EMBL" id="REG27005.1"/>
    </source>
</evidence>
<dbReference type="Gene3D" id="3.40.710.10">
    <property type="entry name" value="DD-peptidase/beta-lactamase superfamily"/>
    <property type="match status" value="1"/>
</dbReference>
<keyword evidence="6" id="KW-1185">Reference proteome</keyword>
<gene>
    <name evidence="5" type="ORF">ATI61_11011</name>
</gene>
<dbReference type="InterPro" id="IPR012338">
    <property type="entry name" value="Beta-lactam/transpept-like"/>
</dbReference>
<organism evidence="5 6">
    <name type="scientific">Archangium gephyra</name>
    <dbReference type="NCBI Taxonomy" id="48"/>
    <lineage>
        <taxon>Bacteria</taxon>
        <taxon>Pseudomonadati</taxon>
        <taxon>Myxococcota</taxon>
        <taxon>Myxococcia</taxon>
        <taxon>Myxococcales</taxon>
        <taxon>Cystobacterineae</taxon>
        <taxon>Archangiaceae</taxon>
        <taxon>Archangium</taxon>
    </lineage>
</organism>
<reference evidence="5 6" key="1">
    <citation type="submission" date="2018-08" db="EMBL/GenBank/DDBJ databases">
        <title>Genomic Encyclopedia of Archaeal and Bacterial Type Strains, Phase II (KMG-II): from individual species to whole genera.</title>
        <authorList>
            <person name="Goeker M."/>
        </authorList>
    </citation>
    <scope>NUCLEOTIDE SEQUENCE [LARGE SCALE GENOMIC DNA]</scope>
    <source>
        <strain evidence="5 6">DSM 2261</strain>
    </source>
</reference>
<protein>
    <submittedName>
        <fullName evidence="5">CubicO group peptidase (Beta-lactamase class C family)</fullName>
    </submittedName>
</protein>
<dbReference type="InterPro" id="IPR050491">
    <property type="entry name" value="AmpC-like"/>
</dbReference>
<feature type="domain" description="Beta-lactamase-related" evidence="4">
    <location>
        <begin position="40"/>
        <end position="352"/>
    </location>
</feature>
<dbReference type="PROSITE" id="PS50293">
    <property type="entry name" value="TPR_REGION"/>
    <property type="match status" value="1"/>
</dbReference>
<evidence type="ECO:0000256" key="1">
    <source>
        <dbReference type="ARBA" id="ARBA00022737"/>
    </source>
</evidence>
<evidence type="ECO:0000259" key="4">
    <source>
        <dbReference type="Pfam" id="PF00144"/>
    </source>
</evidence>